<comment type="caution">
    <text evidence="2">The sequence shown here is derived from an EMBL/GenBank/DDBJ whole genome shotgun (WGS) entry which is preliminary data.</text>
</comment>
<protein>
    <recommendedName>
        <fullName evidence="1">Integrase catalytic domain-containing protein</fullName>
    </recommendedName>
</protein>
<gene>
    <name evidence="2" type="ORF">PCOR1329_LOCUS82025</name>
</gene>
<feature type="non-terminal residue" evidence="2">
    <location>
        <position position="1"/>
    </location>
</feature>
<keyword evidence="3" id="KW-1185">Reference proteome</keyword>
<evidence type="ECO:0000259" key="1">
    <source>
        <dbReference type="PROSITE" id="PS50994"/>
    </source>
</evidence>
<dbReference type="Proteomes" id="UP001189429">
    <property type="component" value="Unassembled WGS sequence"/>
</dbReference>
<sequence>ASSDEERLKLLVGLHYKFYHPPDFEIERMIRALGLPAPIRELCKGMAEHCETCLQRQRAMNKPSIKMTIAVRFNERARADLFFVFEKTWLIMIDECIRHRIACLVATKQGKYILRAMLSHWIRYFGPMDNLVMDQEGGMTTDNVALVADRYNLKLVFGGADGHATTGLAERAIQTLKPTALKTKRDVIKQGLTGPAEFISLDNDKAAAIVIHQNQPYKIPTRHMRARRMNFHVLGISWDKYQVHLGSGSTMKLTQLFEIRKGTPPGIVHRMGIFNEQSTPPELLQEPPPTWQLAQSVGMTIFRMTSVDGIIYGQGHRQLKGLGEFTHGVLVAWRDRHREDYYSSDIDPAQPINMAKFV</sequence>
<name>A0ABN9Y2X4_9DINO</name>
<organism evidence="2 3">
    <name type="scientific">Prorocentrum cordatum</name>
    <dbReference type="NCBI Taxonomy" id="2364126"/>
    <lineage>
        <taxon>Eukaryota</taxon>
        <taxon>Sar</taxon>
        <taxon>Alveolata</taxon>
        <taxon>Dinophyceae</taxon>
        <taxon>Prorocentrales</taxon>
        <taxon>Prorocentraceae</taxon>
        <taxon>Prorocentrum</taxon>
    </lineage>
</organism>
<dbReference type="Gene3D" id="3.30.420.10">
    <property type="entry name" value="Ribonuclease H-like superfamily/Ribonuclease H"/>
    <property type="match status" value="1"/>
</dbReference>
<evidence type="ECO:0000313" key="3">
    <source>
        <dbReference type="Proteomes" id="UP001189429"/>
    </source>
</evidence>
<dbReference type="SUPFAM" id="SSF53098">
    <property type="entry name" value="Ribonuclease H-like"/>
    <property type="match status" value="1"/>
</dbReference>
<dbReference type="EMBL" id="CAUYUJ010021752">
    <property type="protein sequence ID" value="CAK0906838.1"/>
    <property type="molecule type" value="Genomic_DNA"/>
</dbReference>
<accession>A0ABN9Y2X4</accession>
<dbReference type="InterPro" id="IPR036397">
    <property type="entry name" value="RNaseH_sf"/>
</dbReference>
<dbReference type="PROSITE" id="PS50994">
    <property type="entry name" value="INTEGRASE"/>
    <property type="match status" value="1"/>
</dbReference>
<reference evidence="2" key="1">
    <citation type="submission" date="2023-10" db="EMBL/GenBank/DDBJ databases">
        <authorList>
            <person name="Chen Y."/>
            <person name="Shah S."/>
            <person name="Dougan E. K."/>
            <person name="Thang M."/>
            <person name="Chan C."/>
        </authorList>
    </citation>
    <scope>NUCLEOTIDE SEQUENCE [LARGE SCALE GENOMIC DNA]</scope>
</reference>
<feature type="domain" description="Integrase catalytic" evidence="1">
    <location>
        <begin position="59"/>
        <end position="224"/>
    </location>
</feature>
<evidence type="ECO:0000313" key="2">
    <source>
        <dbReference type="EMBL" id="CAK0906838.1"/>
    </source>
</evidence>
<dbReference type="InterPro" id="IPR012337">
    <property type="entry name" value="RNaseH-like_sf"/>
</dbReference>
<proteinExistence type="predicted"/>
<feature type="non-terminal residue" evidence="2">
    <location>
        <position position="358"/>
    </location>
</feature>
<dbReference type="InterPro" id="IPR001584">
    <property type="entry name" value="Integrase_cat-core"/>
</dbReference>